<dbReference type="EMBL" id="CP036401">
    <property type="protein sequence ID" value="QBI04427.1"/>
    <property type="molecule type" value="Genomic_DNA"/>
</dbReference>
<dbReference type="SUPFAM" id="SSF74653">
    <property type="entry name" value="TolA/TonB C-terminal domain"/>
    <property type="match status" value="1"/>
</dbReference>
<name>A0A411X605_9BURK</name>
<protein>
    <recommendedName>
        <fullName evidence="2">TonB C-terminal domain-containing protein</fullName>
    </recommendedName>
</protein>
<dbReference type="RefSeq" id="WP_131148488.1">
    <property type="nucleotide sequence ID" value="NZ_BMWV01000001.1"/>
</dbReference>
<keyword evidence="1" id="KW-0732">Signal</keyword>
<evidence type="ECO:0000313" key="5">
    <source>
        <dbReference type="Proteomes" id="UP000292307"/>
    </source>
</evidence>
<feature type="signal peptide" evidence="1">
    <location>
        <begin position="1"/>
        <end position="20"/>
    </location>
</feature>
<dbReference type="Pfam" id="PF03544">
    <property type="entry name" value="TonB_C"/>
    <property type="match status" value="1"/>
</dbReference>
<evidence type="ECO:0000259" key="2">
    <source>
        <dbReference type="Pfam" id="PF03544"/>
    </source>
</evidence>
<gene>
    <name evidence="4" type="ORF">EYF70_29105</name>
    <name evidence="3" type="ORF">GCM10007387_06520</name>
</gene>
<dbReference type="AlphaFoldDB" id="A0A411X605"/>
<evidence type="ECO:0000256" key="1">
    <source>
        <dbReference type="SAM" id="SignalP"/>
    </source>
</evidence>
<dbReference type="OrthoDB" id="8911971at2"/>
<organism evidence="3 6">
    <name type="scientific">Pseudoduganella albidiflava</name>
    <dbReference type="NCBI Taxonomy" id="321983"/>
    <lineage>
        <taxon>Bacteria</taxon>
        <taxon>Pseudomonadati</taxon>
        <taxon>Pseudomonadota</taxon>
        <taxon>Betaproteobacteria</taxon>
        <taxon>Burkholderiales</taxon>
        <taxon>Oxalobacteraceae</taxon>
        <taxon>Telluria group</taxon>
        <taxon>Pseudoduganella</taxon>
    </lineage>
</organism>
<dbReference type="GO" id="GO:0055085">
    <property type="term" value="P:transmembrane transport"/>
    <property type="evidence" value="ECO:0007669"/>
    <property type="project" value="InterPro"/>
</dbReference>
<evidence type="ECO:0000313" key="4">
    <source>
        <dbReference type="EMBL" id="QBI04427.1"/>
    </source>
</evidence>
<dbReference type="EMBL" id="BMWV01000001">
    <property type="protein sequence ID" value="GGY27157.1"/>
    <property type="molecule type" value="Genomic_DNA"/>
</dbReference>
<accession>A0A411X605</accession>
<reference evidence="3" key="3">
    <citation type="submission" date="2022-12" db="EMBL/GenBank/DDBJ databases">
        <authorList>
            <person name="Sun Q."/>
            <person name="Kim S."/>
        </authorList>
    </citation>
    <scope>NUCLEOTIDE SEQUENCE</scope>
    <source>
        <strain evidence="3">KCTC 12343</strain>
    </source>
</reference>
<evidence type="ECO:0000313" key="3">
    <source>
        <dbReference type="EMBL" id="GGY27157.1"/>
    </source>
</evidence>
<proteinExistence type="predicted"/>
<dbReference type="Gene3D" id="3.30.1150.10">
    <property type="match status" value="1"/>
</dbReference>
<evidence type="ECO:0000313" key="6">
    <source>
        <dbReference type="Proteomes" id="UP000628442"/>
    </source>
</evidence>
<dbReference type="InterPro" id="IPR037682">
    <property type="entry name" value="TonB_C"/>
</dbReference>
<feature type="domain" description="TonB C-terminal" evidence="2">
    <location>
        <begin position="97"/>
        <end position="162"/>
    </location>
</feature>
<keyword evidence="5" id="KW-1185">Reference proteome</keyword>
<dbReference type="Proteomes" id="UP000292307">
    <property type="component" value="Chromosome"/>
</dbReference>
<reference evidence="4 5" key="2">
    <citation type="submission" date="2019-02" db="EMBL/GenBank/DDBJ databases">
        <title>Draft Genome Sequences of Six Type Strains of the Genus Massilia.</title>
        <authorList>
            <person name="Miess H."/>
            <person name="Frediansyhah A."/>
            <person name="Gross H."/>
        </authorList>
    </citation>
    <scope>NUCLEOTIDE SEQUENCE [LARGE SCALE GENOMIC DNA]</scope>
    <source>
        <strain evidence="4 5">DSM 17472</strain>
    </source>
</reference>
<dbReference type="Proteomes" id="UP000628442">
    <property type="component" value="Unassembled WGS sequence"/>
</dbReference>
<feature type="chain" id="PRO_5044602015" description="TonB C-terminal domain-containing protein" evidence="1">
    <location>
        <begin position="21"/>
        <end position="171"/>
    </location>
</feature>
<reference evidence="3" key="1">
    <citation type="journal article" date="2014" name="Int. J. Syst. Evol. Microbiol.">
        <title>Complete genome sequence of Corynebacterium casei LMG S-19264T (=DSM 44701T), isolated from a smear-ripened cheese.</title>
        <authorList>
            <consortium name="US DOE Joint Genome Institute (JGI-PGF)"/>
            <person name="Walter F."/>
            <person name="Albersmeier A."/>
            <person name="Kalinowski J."/>
            <person name="Ruckert C."/>
        </authorList>
    </citation>
    <scope>NUCLEOTIDE SEQUENCE</scope>
    <source>
        <strain evidence="3">KCTC 12343</strain>
    </source>
</reference>
<sequence length="171" mass="18843">MRIIPAIGAVLALSTLLAQAQEYSIKADDPQTGSNLRRSTARISFPPDKTYAELPEADKARLRAVYENMGPDDEPPYPARGYGKLMRSISSAQNSVQIEGMVEMGVIVGADGRADSVKVYQSPDPKTTQVIASVLMLEKYKPALCNAKPCTQEFPFAIRFSLENQQLKTYR</sequence>